<dbReference type="EC" id="2.1.1.-" evidence="6"/>
<feature type="domain" description="O-methyltransferase dimerisation" evidence="5">
    <location>
        <begin position="15"/>
        <end position="92"/>
    </location>
</feature>
<proteinExistence type="predicted"/>
<dbReference type="PANTHER" id="PTHR43712:SF2">
    <property type="entry name" value="O-METHYLTRANSFERASE CICE"/>
    <property type="match status" value="1"/>
</dbReference>
<dbReference type="SUPFAM" id="SSF46785">
    <property type="entry name" value="Winged helix' DNA-binding domain"/>
    <property type="match status" value="1"/>
</dbReference>
<gene>
    <name evidence="6" type="ORF">SOCEGT47_046190</name>
</gene>
<reference evidence="6 7" key="1">
    <citation type="submission" date="2015-09" db="EMBL/GenBank/DDBJ databases">
        <title>Sorangium comparison.</title>
        <authorList>
            <person name="Zaburannyi N."/>
            <person name="Bunk B."/>
            <person name="Overmann J."/>
            <person name="Mueller R."/>
        </authorList>
    </citation>
    <scope>NUCLEOTIDE SEQUENCE [LARGE SCALE GENOMIC DNA]</scope>
    <source>
        <strain evidence="6 7">So ceGT47</strain>
    </source>
</reference>
<keyword evidence="1 6" id="KW-0489">Methyltransferase</keyword>
<organism evidence="6 7">
    <name type="scientific">Sorangium cellulosum</name>
    <name type="common">Polyangium cellulosum</name>
    <dbReference type="NCBI Taxonomy" id="56"/>
    <lineage>
        <taxon>Bacteria</taxon>
        <taxon>Pseudomonadati</taxon>
        <taxon>Myxococcota</taxon>
        <taxon>Polyangia</taxon>
        <taxon>Polyangiales</taxon>
        <taxon>Polyangiaceae</taxon>
        <taxon>Sorangium</taxon>
    </lineage>
</organism>
<feature type="domain" description="O-methyltransferase C-terminal" evidence="4">
    <location>
        <begin position="115"/>
        <end position="324"/>
    </location>
</feature>
<dbReference type="CDD" id="cd02440">
    <property type="entry name" value="AdoMet_MTases"/>
    <property type="match status" value="1"/>
</dbReference>
<dbReference type="GO" id="GO:0032259">
    <property type="term" value="P:methylation"/>
    <property type="evidence" value="ECO:0007669"/>
    <property type="project" value="UniProtKB-KW"/>
</dbReference>
<evidence type="ECO:0000256" key="3">
    <source>
        <dbReference type="ARBA" id="ARBA00022691"/>
    </source>
</evidence>
<dbReference type="InterPro" id="IPR036388">
    <property type="entry name" value="WH-like_DNA-bd_sf"/>
</dbReference>
<dbReference type="InterPro" id="IPR016461">
    <property type="entry name" value="COMT-like"/>
</dbReference>
<dbReference type="GO" id="GO:0008171">
    <property type="term" value="F:O-methyltransferase activity"/>
    <property type="evidence" value="ECO:0007669"/>
    <property type="project" value="InterPro"/>
</dbReference>
<dbReference type="AlphaFoldDB" id="A0A4P2Q4W6"/>
<evidence type="ECO:0000259" key="5">
    <source>
        <dbReference type="Pfam" id="PF08100"/>
    </source>
</evidence>
<dbReference type="SUPFAM" id="SSF53335">
    <property type="entry name" value="S-adenosyl-L-methionine-dependent methyltransferases"/>
    <property type="match status" value="1"/>
</dbReference>
<dbReference type="Pfam" id="PF00891">
    <property type="entry name" value="Methyltransf_2"/>
    <property type="match status" value="1"/>
</dbReference>
<dbReference type="Gene3D" id="1.20.58.1390">
    <property type="match status" value="1"/>
</dbReference>
<dbReference type="InterPro" id="IPR012967">
    <property type="entry name" value="COMT_dimerisation"/>
</dbReference>
<evidence type="ECO:0000256" key="1">
    <source>
        <dbReference type="ARBA" id="ARBA00022603"/>
    </source>
</evidence>
<dbReference type="Pfam" id="PF08100">
    <property type="entry name" value="Dimerisation"/>
    <property type="match status" value="1"/>
</dbReference>
<evidence type="ECO:0000256" key="2">
    <source>
        <dbReference type="ARBA" id="ARBA00022679"/>
    </source>
</evidence>
<dbReference type="PROSITE" id="PS51683">
    <property type="entry name" value="SAM_OMT_II"/>
    <property type="match status" value="1"/>
</dbReference>
<dbReference type="Gene3D" id="1.10.10.10">
    <property type="entry name" value="Winged helix-like DNA-binding domain superfamily/Winged helix DNA-binding domain"/>
    <property type="match status" value="1"/>
</dbReference>
<sequence>MDTISPQDWTALCGLMNGWVQSTALGAACELGLFDFLSRRPGATVEDVAAGLDITRHGARVLLLACSATGTVQRDGSGAYANTALAEAYLRSDAPLSMASFVAFNQKVQQVGCQRLAESLRQGRNAGLDAFPGPGDTLYQRLAADPASERLFQTAMAAYTRLAPGMIEAEELSAARVLVDVGGGDGTNAMRLCRRFPELTVTLVDLPSVCAIARKRVEEAGLERRIRCVEADMFRDPWPEGDAVLLSHVVEIFAEERVRFLYAKACERLPPGGRLFAWTLTCADDESGGLQAAKSSIYFVAVASGHGMAYPASQHERWLKGAGFGELRRHDARHLDHTLLVATKPGP</sequence>
<dbReference type="PANTHER" id="PTHR43712">
    <property type="entry name" value="PUTATIVE (AFU_ORTHOLOGUE AFUA_4G14580)-RELATED"/>
    <property type="match status" value="1"/>
</dbReference>
<dbReference type="EMBL" id="CP012670">
    <property type="protein sequence ID" value="AUX24086.1"/>
    <property type="molecule type" value="Genomic_DNA"/>
</dbReference>
<dbReference type="PIRSF" id="PIRSF005739">
    <property type="entry name" value="O-mtase"/>
    <property type="match status" value="1"/>
</dbReference>
<name>A0A4P2Q4W6_SORCE</name>
<evidence type="ECO:0000313" key="6">
    <source>
        <dbReference type="EMBL" id="AUX24086.1"/>
    </source>
</evidence>
<dbReference type="GO" id="GO:0046983">
    <property type="term" value="F:protein dimerization activity"/>
    <property type="evidence" value="ECO:0007669"/>
    <property type="project" value="InterPro"/>
</dbReference>
<dbReference type="InterPro" id="IPR029063">
    <property type="entry name" value="SAM-dependent_MTases_sf"/>
</dbReference>
<dbReference type="Gene3D" id="3.40.50.150">
    <property type="entry name" value="Vaccinia Virus protein VP39"/>
    <property type="match status" value="1"/>
</dbReference>
<dbReference type="InterPro" id="IPR001077">
    <property type="entry name" value="COMT_C"/>
</dbReference>
<keyword evidence="2 6" id="KW-0808">Transferase</keyword>
<evidence type="ECO:0000259" key="4">
    <source>
        <dbReference type="Pfam" id="PF00891"/>
    </source>
</evidence>
<protein>
    <submittedName>
        <fullName evidence="6">Methyltransferase</fullName>
        <ecNumber evidence="6">2.1.1.-</ecNumber>
    </submittedName>
</protein>
<dbReference type="RefSeq" id="WP_129349711.1">
    <property type="nucleotide sequence ID" value="NZ_CP012670.1"/>
</dbReference>
<dbReference type="Proteomes" id="UP000295781">
    <property type="component" value="Chromosome"/>
</dbReference>
<accession>A0A4P2Q4W6</accession>
<keyword evidence="3" id="KW-0949">S-adenosyl-L-methionine</keyword>
<dbReference type="OrthoDB" id="9767938at2"/>
<evidence type="ECO:0000313" key="7">
    <source>
        <dbReference type="Proteomes" id="UP000295781"/>
    </source>
</evidence>
<dbReference type="InterPro" id="IPR036390">
    <property type="entry name" value="WH_DNA-bd_sf"/>
</dbReference>